<evidence type="ECO:0008006" key="3">
    <source>
        <dbReference type="Google" id="ProtNLM"/>
    </source>
</evidence>
<evidence type="ECO:0000313" key="1">
    <source>
        <dbReference type="EMBL" id="MFH0263915.1"/>
    </source>
</evidence>
<name>A0ABW7IQJ7_9VIBR</name>
<proteinExistence type="predicted"/>
<accession>A0ABW7IQJ7</accession>
<sequence length="169" mass="19091">MLGLVFASQKHNNMRMNVKIIKLLLSLGVFALLTGCATRLEATVAPGQSLSELGNVYVQHFSPDKRHLNYVIADKLTLLGYPATPLNSDNIPDDADIVITYVDNWQWDITNYMIKIKIDFRNAASRQLLITGESYRTSLARKEPDLMIQEALEKILQEAGLRYNHIAMN</sequence>
<keyword evidence="2" id="KW-1185">Reference proteome</keyword>
<dbReference type="EMBL" id="JBIHSF010000012">
    <property type="protein sequence ID" value="MFH0263915.1"/>
    <property type="molecule type" value="Genomic_DNA"/>
</dbReference>
<reference evidence="1 2" key="1">
    <citation type="submission" date="2024-10" db="EMBL/GenBank/DDBJ databases">
        <authorList>
            <person name="Yibar A."/>
            <person name="Saticioglu I.B."/>
            <person name="Duman M."/>
            <person name="Ajmi N."/>
            <person name="Gurler F."/>
            <person name="Ay H."/>
            <person name="Onuk E."/>
            <person name="Guler S."/>
            <person name="Romalde J.L."/>
        </authorList>
    </citation>
    <scope>NUCLEOTIDE SEQUENCE [LARGE SCALE GENOMIC DNA]</scope>
    <source>
        <strain evidence="1 2">1-TCBS-B</strain>
    </source>
</reference>
<dbReference type="RefSeq" id="WP_394630486.1">
    <property type="nucleotide sequence ID" value="NZ_JBIHSF010000012.1"/>
</dbReference>
<comment type="caution">
    <text evidence="1">The sequence shown here is derived from an EMBL/GenBank/DDBJ whole genome shotgun (WGS) entry which is preliminary data.</text>
</comment>
<evidence type="ECO:0000313" key="2">
    <source>
        <dbReference type="Proteomes" id="UP001607125"/>
    </source>
</evidence>
<dbReference type="Proteomes" id="UP001607125">
    <property type="component" value="Unassembled WGS sequence"/>
</dbReference>
<organism evidence="1 2">
    <name type="scientific">Vibrio barjaei</name>
    <dbReference type="NCBI Taxonomy" id="1676683"/>
    <lineage>
        <taxon>Bacteria</taxon>
        <taxon>Pseudomonadati</taxon>
        <taxon>Pseudomonadota</taxon>
        <taxon>Gammaproteobacteria</taxon>
        <taxon>Vibrionales</taxon>
        <taxon>Vibrionaceae</taxon>
        <taxon>Vibrio</taxon>
    </lineage>
</organism>
<protein>
    <recommendedName>
        <fullName evidence="3">Lipoprotein</fullName>
    </recommendedName>
</protein>
<gene>
    <name evidence="1" type="ORF">ACGRH2_26255</name>
</gene>